<dbReference type="InterPro" id="IPR036875">
    <property type="entry name" value="Znf_CCHC_sf"/>
</dbReference>
<evidence type="ECO:0008006" key="4">
    <source>
        <dbReference type="Google" id="ProtNLM"/>
    </source>
</evidence>
<dbReference type="GO" id="GO:0008270">
    <property type="term" value="F:zinc ion binding"/>
    <property type="evidence" value="ECO:0007669"/>
    <property type="project" value="InterPro"/>
</dbReference>
<dbReference type="AlphaFoldDB" id="A0A6C0JPV8"/>
<dbReference type="GO" id="GO:0003676">
    <property type="term" value="F:nucleic acid binding"/>
    <property type="evidence" value="ECO:0007669"/>
    <property type="project" value="InterPro"/>
</dbReference>
<dbReference type="Gene3D" id="4.10.60.10">
    <property type="entry name" value="Zinc finger, CCHC-type"/>
    <property type="match status" value="1"/>
</dbReference>
<sequence length="188" mass="21745">MATTIYILRLQGGRYYVGKTDDVDRRYQQHMKGYGSAWTKKYSPICIAKQIPNASPFDEDRYVKEYMDIYGIQNVRGGSYVSIKLTEEQENALKLEIRAATDKCTRCGRDGHFAKNCYATTELVESFDEEWECDYCDRTFTTKFGCGVHEKSCKEKNSRVSGKCYRCGREGHYSPECYASRHVKGYEL</sequence>
<dbReference type="EMBL" id="MN740656">
    <property type="protein sequence ID" value="QHU06457.1"/>
    <property type="molecule type" value="Genomic_DNA"/>
</dbReference>
<dbReference type="SMART" id="SM00343">
    <property type="entry name" value="ZnF_C2HC"/>
    <property type="match status" value="2"/>
</dbReference>
<feature type="domain" description="GIY-YIG" evidence="2">
    <location>
        <begin position="1"/>
        <end position="76"/>
    </location>
</feature>
<dbReference type="PROSITE" id="PS50158">
    <property type="entry name" value="ZF_CCHC"/>
    <property type="match status" value="2"/>
</dbReference>
<dbReference type="Gene3D" id="3.40.1440.10">
    <property type="entry name" value="GIY-YIG endonuclease"/>
    <property type="match status" value="1"/>
</dbReference>
<feature type="domain" description="CCHC-type" evidence="1">
    <location>
        <begin position="163"/>
        <end position="177"/>
    </location>
</feature>
<dbReference type="SUPFAM" id="SSF57756">
    <property type="entry name" value="Retrovirus zinc finger-like domains"/>
    <property type="match status" value="1"/>
</dbReference>
<dbReference type="Pfam" id="PF01541">
    <property type="entry name" value="GIY-YIG"/>
    <property type="match status" value="1"/>
</dbReference>
<name>A0A6C0JPV8_9ZZZZ</name>
<dbReference type="Pfam" id="PF00098">
    <property type="entry name" value="zf-CCHC"/>
    <property type="match status" value="2"/>
</dbReference>
<organism evidence="3">
    <name type="scientific">viral metagenome</name>
    <dbReference type="NCBI Taxonomy" id="1070528"/>
    <lineage>
        <taxon>unclassified sequences</taxon>
        <taxon>metagenomes</taxon>
        <taxon>organismal metagenomes</taxon>
    </lineage>
</organism>
<feature type="domain" description="CCHC-type" evidence="1">
    <location>
        <begin position="103"/>
        <end position="117"/>
    </location>
</feature>
<protein>
    <recommendedName>
        <fullName evidence="4">CCHC-type domain-containing protein</fullName>
    </recommendedName>
</protein>
<dbReference type="InterPro" id="IPR035901">
    <property type="entry name" value="GIY-YIG_endonuc_sf"/>
</dbReference>
<proteinExistence type="predicted"/>
<dbReference type="SUPFAM" id="SSF82771">
    <property type="entry name" value="GIY-YIG endonuclease"/>
    <property type="match status" value="1"/>
</dbReference>
<reference evidence="3" key="1">
    <citation type="journal article" date="2020" name="Nature">
        <title>Giant virus diversity and host interactions through global metagenomics.</title>
        <authorList>
            <person name="Schulz F."/>
            <person name="Roux S."/>
            <person name="Paez-Espino D."/>
            <person name="Jungbluth S."/>
            <person name="Walsh D.A."/>
            <person name="Denef V.J."/>
            <person name="McMahon K.D."/>
            <person name="Konstantinidis K.T."/>
            <person name="Eloe-Fadrosh E.A."/>
            <person name="Kyrpides N.C."/>
            <person name="Woyke T."/>
        </authorList>
    </citation>
    <scope>NUCLEOTIDE SEQUENCE</scope>
    <source>
        <strain evidence="3">GVMAG-S-1035315-10</strain>
    </source>
</reference>
<evidence type="ECO:0000259" key="2">
    <source>
        <dbReference type="PROSITE" id="PS50164"/>
    </source>
</evidence>
<dbReference type="InterPro" id="IPR001878">
    <property type="entry name" value="Znf_CCHC"/>
</dbReference>
<evidence type="ECO:0000313" key="3">
    <source>
        <dbReference type="EMBL" id="QHU06457.1"/>
    </source>
</evidence>
<evidence type="ECO:0000259" key="1">
    <source>
        <dbReference type="PROSITE" id="PS50158"/>
    </source>
</evidence>
<dbReference type="PROSITE" id="PS50164">
    <property type="entry name" value="GIY_YIG"/>
    <property type="match status" value="1"/>
</dbReference>
<dbReference type="InterPro" id="IPR000305">
    <property type="entry name" value="GIY-YIG_endonuc"/>
</dbReference>
<accession>A0A6C0JPV8</accession>